<dbReference type="PANTHER" id="PTHR35565">
    <property type="entry name" value="CYTOPLASMIC PROTEIN-RELATED"/>
    <property type="match status" value="1"/>
</dbReference>
<dbReference type="InterPro" id="IPR044032">
    <property type="entry name" value="TssC1_C"/>
</dbReference>
<dbReference type="InterPro" id="IPR010269">
    <property type="entry name" value="T6SS_TssC-like"/>
</dbReference>
<evidence type="ECO:0000259" key="1">
    <source>
        <dbReference type="Pfam" id="PF05943"/>
    </source>
</evidence>
<reference evidence="3" key="1">
    <citation type="submission" date="2023-01" db="EMBL/GenBank/DDBJ databases">
        <title>Complete genome sequence of Planctobacterium marinum strain Dej080120_11.</title>
        <authorList>
            <person name="Ueki S."/>
            <person name="Maruyama F."/>
        </authorList>
    </citation>
    <scope>NUCLEOTIDE SEQUENCE</scope>
    <source>
        <strain evidence="3">Dej080120_11</strain>
    </source>
</reference>
<dbReference type="PANTHER" id="PTHR35565:SF3">
    <property type="entry name" value="TYPE VI SECRETION SYSTEM SHEATH PROTEIN TSSC1"/>
    <property type="match status" value="1"/>
</dbReference>
<proteinExistence type="predicted"/>
<dbReference type="NCBIfam" id="TIGR03358">
    <property type="entry name" value="VI_chp_5"/>
    <property type="match status" value="1"/>
</dbReference>
<dbReference type="InterPro" id="IPR008312">
    <property type="entry name" value="T6SS_TssB1"/>
</dbReference>
<dbReference type="EMBL" id="AP027272">
    <property type="protein sequence ID" value="BDX06566.1"/>
    <property type="molecule type" value="Genomic_DNA"/>
</dbReference>
<evidence type="ECO:0000313" key="4">
    <source>
        <dbReference type="Proteomes" id="UP001333710"/>
    </source>
</evidence>
<protein>
    <submittedName>
        <fullName evidence="3">Uncharacterized protein</fullName>
    </submittedName>
</protein>
<evidence type="ECO:0000259" key="2">
    <source>
        <dbReference type="Pfam" id="PF18945"/>
    </source>
</evidence>
<dbReference type="InterPro" id="IPR044031">
    <property type="entry name" value="TssC1_N"/>
</dbReference>
<dbReference type="Pfam" id="PF05943">
    <property type="entry name" value="VipB"/>
    <property type="match status" value="1"/>
</dbReference>
<dbReference type="NCBIfam" id="TIGR03355">
    <property type="entry name" value="VI_chp_2"/>
    <property type="match status" value="1"/>
</dbReference>
<name>A0AA48HKS4_9ALTE</name>
<sequence length="697" mass="78264">MSNSIQHKLSRVRPPRVQITYDVETGGALEKKEIPFIVGVIAPLSAKSDKVLPPLRDRKMVQIDRDNFNKVLESIEPRVKFSVPNTLPDESGELSVNVPFMHIDDFDPVVVVQRVPKLNAIYLERSRLRDFMAKLDGNDGLNGILSELLSDSEKGDALKASVAGAKEAVETARTERAAGKIDQAAYEAAVLEAYAAELEDGQTMARMLSEGQMILEDAQKPYAVELIAEYVEQIMVKDDLIPTGDNPDYNHGGMLTHRIAEKDVTISKQLNLIIHHDDFQTLEGSWRGLHFLVMNTETNNKLKIRLLNVSYEDLFKDLDKAVEFDQSALFKIIYEEEYGTFGGEPYSVLLGDFEFGRTARDIKFLEMISGVAAAAHAPFIASAYAKLFDMDDFSNLYKPRDLSKLFESAELIQWRAFRESEDSRYVTLTLPKVMMRLPYHHENNPVEGIYFDEDVAVTLVDTDEDGNSTEKTLKQVDARKILWSNPAYILGQRITNAFSLHGWTAAIRGVEGGGLVEGLPAYTFETESGDVELNCPTQVAITDRREKELNDLGFMAICHCKGTNKAAFFGGQSTNKPKMYLTDSATANARISSMLPYVMSASRFAHYIKVIMREKIGSFMTRQNVENYLNTWIAQYVLLDDTPPQHIKAKYPLREARIDVTDVPGKPGAYRATVFLKPHFQLEELSTSIRLVADLPS</sequence>
<dbReference type="Proteomes" id="UP001333710">
    <property type="component" value="Chromosome"/>
</dbReference>
<organism evidence="3 4">
    <name type="scientific">Planctobacterium marinum</name>
    <dbReference type="NCBI Taxonomy" id="1631968"/>
    <lineage>
        <taxon>Bacteria</taxon>
        <taxon>Pseudomonadati</taxon>
        <taxon>Pseudomonadota</taxon>
        <taxon>Gammaproteobacteria</taxon>
        <taxon>Alteromonadales</taxon>
        <taxon>Alteromonadaceae</taxon>
        <taxon>Planctobacterium</taxon>
    </lineage>
</organism>
<accession>A0AA48HKS4</accession>
<dbReference type="Pfam" id="PF05591">
    <property type="entry name" value="T6SS_VipA"/>
    <property type="match status" value="1"/>
</dbReference>
<gene>
    <name evidence="3" type="ORF">MACH26_20870</name>
</gene>
<dbReference type="KEGG" id="pmaw:MACH26_20870"/>
<dbReference type="Pfam" id="PF18945">
    <property type="entry name" value="VipB_2"/>
    <property type="match status" value="1"/>
</dbReference>
<dbReference type="RefSeq" id="WP_338292580.1">
    <property type="nucleotide sequence ID" value="NZ_AP027272.1"/>
</dbReference>
<dbReference type="AlphaFoldDB" id="A0AA48HKS4"/>
<feature type="domain" description="TssC1 N-terminal" evidence="1">
    <location>
        <begin position="258"/>
        <end position="574"/>
    </location>
</feature>
<evidence type="ECO:0000313" key="3">
    <source>
        <dbReference type="EMBL" id="BDX06566.1"/>
    </source>
</evidence>
<keyword evidence="4" id="KW-1185">Reference proteome</keyword>
<feature type="domain" description="TssC1 C-terminal" evidence="2">
    <location>
        <begin position="585"/>
        <end position="695"/>
    </location>
</feature>